<dbReference type="EMBL" id="WOCA01000008">
    <property type="protein sequence ID" value="MUK88985.1"/>
    <property type="molecule type" value="Genomic_DNA"/>
</dbReference>
<evidence type="ECO:0000256" key="2">
    <source>
        <dbReference type="ARBA" id="ARBA00022692"/>
    </source>
</evidence>
<dbReference type="PANTHER" id="PTHR35529">
    <property type="entry name" value="MANGANESE EFFLUX PUMP MNTP-RELATED"/>
    <property type="match status" value="1"/>
</dbReference>
<keyword evidence="4 5" id="KW-0472">Membrane</keyword>
<dbReference type="Pfam" id="PF02659">
    <property type="entry name" value="Mntp"/>
    <property type="match status" value="2"/>
</dbReference>
<keyword evidence="2 5" id="KW-0812">Transmembrane</keyword>
<dbReference type="NCBIfam" id="TIGR02840">
    <property type="entry name" value="spore_YtaF"/>
    <property type="match status" value="1"/>
</dbReference>
<evidence type="ECO:0000313" key="6">
    <source>
        <dbReference type="EMBL" id="MUK88985.1"/>
    </source>
</evidence>
<evidence type="ECO:0000256" key="4">
    <source>
        <dbReference type="ARBA" id="ARBA00023136"/>
    </source>
</evidence>
<comment type="caution">
    <text evidence="6">The sequence shown here is derived from an EMBL/GenBank/DDBJ whole genome shotgun (WGS) entry which is preliminary data.</text>
</comment>
<protein>
    <submittedName>
        <fullName evidence="6">Sporulation membrane protein YtaF</fullName>
    </submittedName>
</protein>
<name>A0A6N8FHR1_9BACI</name>
<accession>A0A6N8FHR1</accession>
<dbReference type="InterPro" id="IPR014205">
    <property type="entry name" value="Spore_YtaF"/>
</dbReference>
<keyword evidence="3 5" id="KW-1133">Transmembrane helix</keyword>
<feature type="transmembrane region" description="Helical" evidence="5">
    <location>
        <begin position="34"/>
        <end position="54"/>
    </location>
</feature>
<keyword evidence="7" id="KW-1185">Reference proteome</keyword>
<dbReference type="AlphaFoldDB" id="A0A6N8FHR1"/>
<dbReference type="Proteomes" id="UP000469125">
    <property type="component" value="Unassembled WGS sequence"/>
</dbReference>
<reference evidence="6 7" key="1">
    <citation type="submission" date="2019-11" db="EMBL/GenBank/DDBJ databases">
        <authorList>
            <person name="Li X."/>
        </authorList>
    </citation>
    <scope>NUCLEOTIDE SEQUENCE [LARGE SCALE GENOMIC DNA]</scope>
    <source>
        <strain evidence="6 7">L9</strain>
    </source>
</reference>
<organism evidence="6 7">
    <name type="scientific">Ornithinibacillus caprae</name>
    <dbReference type="NCBI Taxonomy" id="2678566"/>
    <lineage>
        <taxon>Bacteria</taxon>
        <taxon>Bacillati</taxon>
        <taxon>Bacillota</taxon>
        <taxon>Bacilli</taxon>
        <taxon>Bacillales</taxon>
        <taxon>Bacillaceae</taxon>
        <taxon>Ornithinibacillus</taxon>
    </lineage>
</organism>
<evidence type="ECO:0000256" key="5">
    <source>
        <dbReference type="SAM" id="Phobius"/>
    </source>
</evidence>
<feature type="transmembrane region" description="Helical" evidence="5">
    <location>
        <begin position="134"/>
        <end position="154"/>
    </location>
</feature>
<feature type="transmembrane region" description="Helical" evidence="5">
    <location>
        <begin position="160"/>
        <end position="178"/>
    </location>
</feature>
<gene>
    <name evidence="6" type="primary">ytaF</name>
    <name evidence="6" type="ORF">GMD78_11430</name>
</gene>
<dbReference type="RefSeq" id="WP_155668963.1">
    <property type="nucleotide sequence ID" value="NZ_WOCA01000008.1"/>
</dbReference>
<dbReference type="InterPro" id="IPR003810">
    <property type="entry name" value="Mntp/YtaF"/>
</dbReference>
<dbReference type="PANTHER" id="PTHR35529:SF2">
    <property type="entry name" value="SPORULATION PROTEIN YTAF-RELATED"/>
    <property type="match status" value="1"/>
</dbReference>
<evidence type="ECO:0000256" key="1">
    <source>
        <dbReference type="ARBA" id="ARBA00022475"/>
    </source>
</evidence>
<keyword evidence="1" id="KW-1003">Cell membrane</keyword>
<evidence type="ECO:0000256" key="3">
    <source>
        <dbReference type="ARBA" id="ARBA00022989"/>
    </source>
</evidence>
<sequence>MLFYTGLLLLVIAVSLDGFGVGVSYGMRKIRVPMTALSIIMLCSGIVVLTSMLLGNMISSFISSDMANIIGGSILITLGLFSLINTIRSQIQKEDAVEASIEESTNKFHSLKTVLTTPDQADLDKSGIISASEAFLLGTALALDAFGAGIGAAIIGYSAILTAILIALMSGIFVHYGIKIGVILSHNKRMRRMSFIPPALLIALGILNLI</sequence>
<feature type="transmembrane region" description="Helical" evidence="5">
    <location>
        <begin position="6"/>
        <end position="27"/>
    </location>
</feature>
<proteinExistence type="predicted"/>
<evidence type="ECO:0000313" key="7">
    <source>
        <dbReference type="Proteomes" id="UP000469125"/>
    </source>
</evidence>
<feature type="transmembrane region" description="Helical" evidence="5">
    <location>
        <begin position="66"/>
        <end position="84"/>
    </location>
</feature>